<evidence type="ECO:0000313" key="2">
    <source>
        <dbReference type="Proteomes" id="UP000238042"/>
    </source>
</evidence>
<name>A0A2S8AFN9_9FLAO</name>
<sequence length="76" mass="8258">MNDKGETTEAFTGPNAVPKYGAPKDVEFNMSDGLNGFKRTLFAVKDVTYIALTEPDSQTVILIPLGILIDILLIDT</sequence>
<protein>
    <submittedName>
        <fullName evidence="1">Uncharacterized protein</fullName>
    </submittedName>
</protein>
<comment type="caution">
    <text evidence="1">The sequence shown here is derived from an EMBL/GenBank/DDBJ whole genome shotgun (WGS) entry which is preliminary data.</text>
</comment>
<keyword evidence="2" id="KW-1185">Reference proteome</keyword>
<gene>
    <name evidence="1" type="ORF">C4S77_02805</name>
</gene>
<dbReference type="AlphaFoldDB" id="A0A2S8AFN9"/>
<dbReference type="RefSeq" id="WP_105245947.1">
    <property type="nucleotide sequence ID" value="NZ_PSZM01000005.1"/>
</dbReference>
<dbReference type="EMBL" id="PSZM01000005">
    <property type="protein sequence ID" value="PQL94737.1"/>
    <property type="molecule type" value="Genomic_DNA"/>
</dbReference>
<evidence type="ECO:0000313" key="1">
    <source>
        <dbReference type="EMBL" id="PQL94737.1"/>
    </source>
</evidence>
<reference evidence="1 2" key="1">
    <citation type="submission" date="2018-02" db="EMBL/GenBank/DDBJ databases">
        <title>Genome sequences of Apibacter spp., gut symbionts of Asian honey bees.</title>
        <authorList>
            <person name="Kwong W.K."/>
            <person name="Steele M.I."/>
            <person name="Moran N.A."/>
        </authorList>
    </citation>
    <scope>NUCLEOTIDE SEQUENCE [LARGE SCALE GENOMIC DNA]</scope>
    <source>
        <strain evidence="2">wkB301</strain>
    </source>
</reference>
<proteinExistence type="predicted"/>
<accession>A0A2S8AFN9</accession>
<organism evidence="1 2">
    <name type="scientific">Apibacter adventoris</name>
    <dbReference type="NCBI Taxonomy" id="1679466"/>
    <lineage>
        <taxon>Bacteria</taxon>
        <taxon>Pseudomonadati</taxon>
        <taxon>Bacteroidota</taxon>
        <taxon>Flavobacteriia</taxon>
        <taxon>Flavobacteriales</taxon>
        <taxon>Weeksellaceae</taxon>
        <taxon>Apibacter</taxon>
    </lineage>
</organism>
<dbReference type="Proteomes" id="UP000238042">
    <property type="component" value="Unassembled WGS sequence"/>
</dbReference>